<dbReference type="PANTHER" id="PTHR43238">
    <property type="entry name" value="GDP-L-FUCOSE SYNTHASE"/>
    <property type="match status" value="1"/>
</dbReference>
<dbReference type="Pfam" id="PF01370">
    <property type="entry name" value="Epimerase"/>
    <property type="match status" value="1"/>
</dbReference>
<accession>A0A6M3LBB9</accession>
<evidence type="ECO:0000313" key="2">
    <source>
        <dbReference type="EMBL" id="QJA90378.1"/>
    </source>
</evidence>
<gene>
    <name evidence="2" type="ORF">MM415B02381_0004</name>
</gene>
<name>A0A6M3LBB9_9ZZZZ</name>
<dbReference type="SUPFAM" id="SSF51735">
    <property type="entry name" value="NAD(P)-binding Rossmann-fold domains"/>
    <property type="match status" value="1"/>
</dbReference>
<dbReference type="EMBL" id="MT142909">
    <property type="protein sequence ID" value="QJA90378.1"/>
    <property type="molecule type" value="Genomic_DNA"/>
</dbReference>
<dbReference type="Gene3D" id="3.90.25.10">
    <property type="entry name" value="UDP-galactose 4-epimerase, domain 1"/>
    <property type="match status" value="1"/>
</dbReference>
<organism evidence="2">
    <name type="scientific">viral metagenome</name>
    <dbReference type="NCBI Taxonomy" id="1070528"/>
    <lineage>
        <taxon>unclassified sequences</taxon>
        <taxon>metagenomes</taxon>
        <taxon>organismal metagenomes</taxon>
    </lineage>
</organism>
<proteinExistence type="predicted"/>
<dbReference type="AlphaFoldDB" id="A0A6M3LBB9"/>
<dbReference type="InterPro" id="IPR036291">
    <property type="entry name" value="NAD(P)-bd_dom_sf"/>
</dbReference>
<evidence type="ECO:0000259" key="1">
    <source>
        <dbReference type="Pfam" id="PF01370"/>
    </source>
</evidence>
<reference evidence="2" key="1">
    <citation type="submission" date="2020-03" db="EMBL/GenBank/DDBJ databases">
        <title>The deep terrestrial virosphere.</title>
        <authorList>
            <person name="Holmfeldt K."/>
            <person name="Nilsson E."/>
            <person name="Simone D."/>
            <person name="Lopez-Fernandez M."/>
            <person name="Wu X."/>
            <person name="de Brujin I."/>
            <person name="Lundin D."/>
            <person name="Andersson A."/>
            <person name="Bertilsson S."/>
            <person name="Dopson M."/>
        </authorList>
    </citation>
    <scope>NUCLEOTIDE SEQUENCE</scope>
    <source>
        <strain evidence="2">MM415B02381</strain>
    </source>
</reference>
<dbReference type="Gene3D" id="3.40.50.720">
    <property type="entry name" value="NAD(P)-binding Rossmann-like Domain"/>
    <property type="match status" value="1"/>
</dbReference>
<feature type="domain" description="NAD-dependent epimerase/dehydratase" evidence="1">
    <location>
        <begin position="6"/>
        <end position="237"/>
    </location>
</feature>
<dbReference type="PANTHER" id="PTHR43238:SF1">
    <property type="entry name" value="GDP-L-FUCOSE SYNTHASE"/>
    <property type="match status" value="1"/>
</dbReference>
<dbReference type="GO" id="GO:0050577">
    <property type="term" value="F:GDP-L-fucose synthase activity"/>
    <property type="evidence" value="ECO:0007669"/>
    <property type="project" value="TreeGrafter"/>
</dbReference>
<protein>
    <submittedName>
        <fullName evidence="2">Putative NADH dehydrogenase</fullName>
    </submittedName>
</protein>
<sequence>MLKGRVLVTGGTGLVGRKVVALLAQSGTDVTSVSLEGGKPEGATKHISQDLRRFDKCLELTAGVDTVFHIAGMKTNPAITAERPASFYAPLLQVNTNVLEACRINRVSHVVFTSSIGAYPNLDVLSEDKAYAGEPMDGSPGKAKRVAEELIYAYKKEYGLNYRIARLGTVYGEGDNFNPETGMVIPSLIAKIHRGDNPLSVWGKGDGIRDFTFSSDIAEGLISLAKYEGEEQLFNIASGVGISIRELVRKLSEFIAFNYVFDASKPSGQSIRIMNIGRARKELGYEPKVSLEQGLRATWRWYQEHNGDKAYDPFK</sequence>
<dbReference type="InterPro" id="IPR001509">
    <property type="entry name" value="Epimerase_deHydtase"/>
</dbReference>